<keyword evidence="5" id="KW-1185">Reference proteome</keyword>
<feature type="compositionally biased region" description="Low complexity" evidence="1">
    <location>
        <begin position="122"/>
        <end position="137"/>
    </location>
</feature>
<feature type="domain" description="DUF4476" evidence="3">
    <location>
        <begin position="159"/>
        <end position="248"/>
    </location>
</feature>
<dbReference type="AlphaFoldDB" id="A0A1S2VN83"/>
<reference evidence="4 5" key="1">
    <citation type="submission" date="2016-10" db="EMBL/GenBank/DDBJ databases">
        <title>Arsenicibacter rosenii gen. nov., sp. nov., an efficient arsenic-methylating bacterium isolated from an arsenic-contaminated paddy soil.</title>
        <authorList>
            <person name="Huang K."/>
        </authorList>
    </citation>
    <scope>NUCLEOTIDE SEQUENCE [LARGE SCALE GENOMIC DNA]</scope>
    <source>
        <strain evidence="4 5">SM-1</strain>
    </source>
</reference>
<evidence type="ECO:0000313" key="4">
    <source>
        <dbReference type="EMBL" id="OIN59636.1"/>
    </source>
</evidence>
<proteinExistence type="predicted"/>
<sequence length="251" mass="29375">MKAKLILAIFSFLTLAFTQARADAEFFLRISDEGRYTVSIDDQTITVSRGRFRFFDLPAGRQRIAILRNNMQVFEDWIDLRNDSRTVAEFMPRRGIRTLSVYPLYINGRYCGPDWDQGYANNGPGWPNGNPDRPNGNTWPDRDRPGNGSYPPNTNTAAMSRFEFEQLKSRVNRESFDERKFELLRNVLPGRPLSSAQLSDLLRQFSFDKYRLETAKVAWESVTDRPNYYIVFDTFSFESSKRDLKQFINWR</sequence>
<feature type="chain" id="PRO_5010171457" description="DUF4476 domain-containing protein" evidence="2">
    <location>
        <begin position="23"/>
        <end position="251"/>
    </location>
</feature>
<comment type="caution">
    <text evidence="4">The sequence shown here is derived from an EMBL/GenBank/DDBJ whole genome shotgun (WGS) entry which is preliminary data.</text>
</comment>
<evidence type="ECO:0000259" key="3">
    <source>
        <dbReference type="Pfam" id="PF14771"/>
    </source>
</evidence>
<evidence type="ECO:0000256" key="1">
    <source>
        <dbReference type="SAM" id="MobiDB-lite"/>
    </source>
</evidence>
<dbReference type="Pfam" id="PF14771">
    <property type="entry name" value="DUF4476"/>
    <property type="match status" value="1"/>
</dbReference>
<feature type="signal peptide" evidence="2">
    <location>
        <begin position="1"/>
        <end position="22"/>
    </location>
</feature>
<feature type="region of interest" description="Disordered" evidence="1">
    <location>
        <begin position="122"/>
        <end position="156"/>
    </location>
</feature>
<keyword evidence="2" id="KW-0732">Signal</keyword>
<dbReference type="RefSeq" id="WP_071502433.1">
    <property type="nucleotide sequence ID" value="NZ_MORL01000003.1"/>
</dbReference>
<dbReference type="OrthoDB" id="1033069at2"/>
<evidence type="ECO:0000313" key="5">
    <source>
        <dbReference type="Proteomes" id="UP000181790"/>
    </source>
</evidence>
<name>A0A1S2VN83_9BACT</name>
<gene>
    <name evidence="4" type="ORF">BLX24_07130</name>
</gene>
<dbReference type="Proteomes" id="UP000181790">
    <property type="component" value="Unassembled WGS sequence"/>
</dbReference>
<accession>A0A1S2VN83</accession>
<organism evidence="4 5">
    <name type="scientific">Arsenicibacter rosenii</name>
    <dbReference type="NCBI Taxonomy" id="1750698"/>
    <lineage>
        <taxon>Bacteria</taxon>
        <taxon>Pseudomonadati</taxon>
        <taxon>Bacteroidota</taxon>
        <taxon>Cytophagia</taxon>
        <taxon>Cytophagales</taxon>
        <taxon>Spirosomataceae</taxon>
        <taxon>Arsenicibacter</taxon>
    </lineage>
</organism>
<protein>
    <recommendedName>
        <fullName evidence="3">DUF4476 domain-containing protein</fullName>
    </recommendedName>
</protein>
<dbReference type="EMBL" id="MORL01000003">
    <property type="protein sequence ID" value="OIN59636.1"/>
    <property type="molecule type" value="Genomic_DNA"/>
</dbReference>
<evidence type="ECO:0000256" key="2">
    <source>
        <dbReference type="SAM" id="SignalP"/>
    </source>
</evidence>
<dbReference type="InterPro" id="IPR028011">
    <property type="entry name" value="DUF4476"/>
</dbReference>